<keyword evidence="7" id="KW-0813">Transport</keyword>
<evidence type="ECO:0000313" key="10">
    <source>
        <dbReference type="Proteomes" id="UP000028073"/>
    </source>
</evidence>
<evidence type="ECO:0000256" key="4">
    <source>
        <dbReference type="ARBA" id="ARBA00022692"/>
    </source>
</evidence>
<feature type="transmembrane region" description="Helical" evidence="7">
    <location>
        <begin position="50"/>
        <end position="68"/>
    </location>
</feature>
<feature type="transmembrane region" description="Helical" evidence="7">
    <location>
        <begin position="21"/>
        <end position="44"/>
    </location>
</feature>
<keyword evidence="10" id="KW-1185">Reference proteome</keyword>
<dbReference type="RefSeq" id="WP_034839756.1">
    <property type="nucleotide sequence ID" value="NZ_JOKH01000005.1"/>
</dbReference>
<comment type="function">
    <text evidence="7">Required for formation of the rod structure of the flagellar apparatus. Together with FliI and FliH, may constitute the export apparatus of flagellin.</text>
</comment>
<feature type="transmembrane region" description="Helical" evidence="7">
    <location>
        <begin position="293"/>
        <end position="309"/>
    </location>
</feature>
<dbReference type="OrthoDB" id="9759185at2"/>
<dbReference type="Gene3D" id="3.40.50.12790">
    <property type="entry name" value="FHIPEP family, domain 4"/>
    <property type="match status" value="1"/>
</dbReference>
<proteinExistence type="inferred from homology"/>
<dbReference type="InterPro" id="IPR042196">
    <property type="entry name" value="FHIPEP_4"/>
</dbReference>
<dbReference type="InterPro" id="IPR042193">
    <property type="entry name" value="FHIPEP_3"/>
</dbReference>
<dbReference type="GO" id="GO:0009306">
    <property type="term" value="P:protein secretion"/>
    <property type="evidence" value="ECO:0007669"/>
    <property type="project" value="InterPro"/>
</dbReference>
<evidence type="ECO:0000313" key="9">
    <source>
        <dbReference type="EMBL" id="KEQ16332.1"/>
    </source>
</evidence>
<dbReference type="PIRSF" id="PIRSF005419">
    <property type="entry name" value="FlhA"/>
    <property type="match status" value="1"/>
</dbReference>
<feature type="transmembrane region" description="Helical" evidence="7">
    <location>
        <begin position="127"/>
        <end position="145"/>
    </location>
</feature>
<dbReference type="PROSITE" id="PS00994">
    <property type="entry name" value="FHIPEP"/>
    <property type="match status" value="1"/>
</dbReference>
<feature type="region of interest" description="Disordered" evidence="8">
    <location>
        <begin position="340"/>
        <end position="362"/>
    </location>
</feature>
<evidence type="ECO:0000256" key="6">
    <source>
        <dbReference type="ARBA" id="ARBA00023136"/>
    </source>
</evidence>
<keyword evidence="4 7" id="KW-0812">Transmembrane</keyword>
<keyword evidence="7" id="KW-1005">Bacterial flagellum biogenesis</keyword>
<dbReference type="GO" id="GO:0005886">
    <property type="term" value="C:plasma membrane"/>
    <property type="evidence" value="ECO:0007669"/>
    <property type="project" value="UniProtKB-SubCell"/>
</dbReference>
<feature type="transmembrane region" description="Helical" evidence="7">
    <location>
        <begin position="246"/>
        <end position="272"/>
    </location>
</feature>
<dbReference type="STRING" id="1137799.GZ78_20840"/>
<keyword evidence="9" id="KW-0969">Cilium</keyword>
<comment type="subcellular location">
    <subcellularLocation>
        <location evidence="1 7">Cell membrane</location>
        <topology evidence="1 7">Multi-pass membrane protein</topology>
    </subcellularLocation>
</comment>
<keyword evidence="7" id="KW-0653">Protein transport</keyword>
<comment type="similarity">
    <text evidence="2 7">Belongs to the FHIPEP (flagella/HR/invasion proteins export pore) family.</text>
</comment>
<dbReference type="NCBIfam" id="TIGR01398">
    <property type="entry name" value="FlhA"/>
    <property type="match status" value="1"/>
</dbReference>
<reference evidence="9 10" key="1">
    <citation type="submission" date="2014-06" db="EMBL/GenBank/DDBJ databases">
        <title>Whole Genome Sequences of Three Symbiotic Endozoicomonas Bacteria.</title>
        <authorList>
            <person name="Neave M.J."/>
            <person name="Apprill A."/>
            <person name="Voolstra C.R."/>
        </authorList>
    </citation>
    <scope>NUCLEOTIDE SEQUENCE [LARGE SCALE GENOMIC DNA]</scope>
    <source>
        <strain evidence="9 10">DSM 25634</strain>
    </source>
</reference>
<evidence type="ECO:0000256" key="7">
    <source>
        <dbReference type="RuleBase" id="RU364093"/>
    </source>
</evidence>
<dbReference type="Gene3D" id="3.40.30.60">
    <property type="entry name" value="FHIPEP family, domain 1"/>
    <property type="match status" value="1"/>
</dbReference>
<dbReference type="Pfam" id="PF00771">
    <property type="entry name" value="FHIPEP"/>
    <property type="match status" value="1"/>
</dbReference>
<dbReference type="GO" id="GO:0044780">
    <property type="term" value="P:bacterial-type flagellum assembly"/>
    <property type="evidence" value="ECO:0007669"/>
    <property type="project" value="InterPro"/>
</dbReference>
<dbReference type="eggNOG" id="COG1298">
    <property type="taxonomic scope" value="Bacteria"/>
</dbReference>
<dbReference type="EMBL" id="JOKH01000005">
    <property type="protein sequence ID" value="KEQ16332.1"/>
    <property type="molecule type" value="Genomic_DNA"/>
</dbReference>
<feature type="transmembrane region" description="Helical" evidence="7">
    <location>
        <begin position="213"/>
        <end position="234"/>
    </location>
</feature>
<evidence type="ECO:0000256" key="1">
    <source>
        <dbReference type="ARBA" id="ARBA00004651"/>
    </source>
</evidence>
<name>A0A081ND09_9GAMM</name>
<evidence type="ECO:0000256" key="8">
    <source>
        <dbReference type="SAM" id="MobiDB-lite"/>
    </source>
</evidence>
<dbReference type="InterPro" id="IPR042194">
    <property type="entry name" value="FHIPEP_1"/>
</dbReference>
<keyword evidence="9" id="KW-0282">Flagellum</keyword>
<dbReference type="InterPro" id="IPR001712">
    <property type="entry name" value="T3SS_FHIPEP"/>
</dbReference>
<gene>
    <name evidence="7" type="primary">flhA</name>
    <name evidence="9" type="ORF">GZ78_20840</name>
</gene>
<dbReference type="PANTHER" id="PTHR30161">
    <property type="entry name" value="FLAGELLAR EXPORT PROTEIN, MEMBRANE FLHA SUBUNIT-RELATED"/>
    <property type="match status" value="1"/>
</dbReference>
<evidence type="ECO:0000256" key="2">
    <source>
        <dbReference type="ARBA" id="ARBA00008835"/>
    </source>
</evidence>
<sequence>MDRGFLDTLGHSLNKDSFKRIVSGYLGIPLIVLITIGMVTLPIPAFMLDMLFTFNIALSLLVLLVSIYTLRPLDFAVFPTILLVTTLLRLALNVASTRVVLLQGHEGSGAAGKVIQAFGEVVIGNNYVVGLVVFFILIIINFVVVTKGAGRISEVSARFTLDALPGKQMAIDADLNAGLIDQKEAHNRREVVRREADFYGSMDGAGKFVRGDAVAGLLILAINIIGGLCIGIMLHNLSFSEAFSIYALLTIGDGLVAQIPSLLLSTAAAIIVTRVSESADVGNQISEQMFSSPRALAVTATIIIVMGLVPGMPHLAFLSLGGAVGAMAWWAYKKNQTAQDQEASEDQEQTTHTAETGQLTWDDVPPVDPLGLELGYRLITLVDDKQGGKLLTQIKGIRKNLSNKLGFLIPSVHIRDDLGLKPSAYRISLMGVESAEGELEPDKLLAINPGEVFGELTGMPAHDPAYGLEAIWITEDLQDDAISLGYTVVDPSTVIATHISKVVEENAHELLGHDEVQQLLDNLTQQSSKLSEELVPKKLSTSQVMRVLRELLLEDVPVSDFKTIASTLLEATERHSHPQMLAGEVRAALKRTIVHNLIGSEQNIPVVTLDEKLEQVMMQAWQQAQQNTQFSPDSLPLEPGISEQLQTHLPEVARQLMAEGKPAILLVSAQLRPMMARYARLCTEGMKVLSFNEVPEHKDITIVGKVG</sequence>
<keyword evidence="3 7" id="KW-1003">Cell membrane</keyword>
<dbReference type="AlphaFoldDB" id="A0A081ND09"/>
<evidence type="ECO:0000256" key="5">
    <source>
        <dbReference type="ARBA" id="ARBA00022989"/>
    </source>
</evidence>
<keyword evidence="7" id="KW-1006">Bacterial flagellum protein export</keyword>
<dbReference type="PANTHER" id="PTHR30161:SF1">
    <property type="entry name" value="FLAGELLAR BIOSYNTHESIS PROTEIN FLHA-RELATED"/>
    <property type="match status" value="1"/>
</dbReference>
<dbReference type="Proteomes" id="UP000028073">
    <property type="component" value="Unassembled WGS sequence"/>
</dbReference>
<dbReference type="Gene3D" id="1.10.8.540">
    <property type="entry name" value="FHIPEP family, domain 3"/>
    <property type="match status" value="1"/>
</dbReference>
<accession>A0A081ND09</accession>
<evidence type="ECO:0000256" key="3">
    <source>
        <dbReference type="ARBA" id="ARBA00022475"/>
    </source>
</evidence>
<keyword evidence="6 7" id="KW-0472">Membrane</keyword>
<dbReference type="PRINTS" id="PR00949">
    <property type="entry name" value="TYPE3IMAPROT"/>
</dbReference>
<dbReference type="InterPro" id="IPR006301">
    <property type="entry name" value="FlhA"/>
</dbReference>
<protein>
    <recommendedName>
        <fullName evidence="7">Flagellar biosynthesis protein FlhA</fullName>
    </recommendedName>
</protein>
<dbReference type="InterPro" id="IPR025505">
    <property type="entry name" value="FHIPEP_CS"/>
</dbReference>
<feature type="transmembrane region" description="Helical" evidence="7">
    <location>
        <begin position="75"/>
        <end position="92"/>
    </location>
</feature>
<comment type="caution">
    <text evidence="9">The sequence shown here is derived from an EMBL/GenBank/DDBJ whole genome shotgun (WGS) entry which is preliminary data.</text>
</comment>
<organism evidence="9 10">
    <name type="scientific">Endozoicomonas numazuensis</name>
    <dbReference type="NCBI Taxonomy" id="1137799"/>
    <lineage>
        <taxon>Bacteria</taxon>
        <taxon>Pseudomonadati</taxon>
        <taxon>Pseudomonadota</taxon>
        <taxon>Gammaproteobacteria</taxon>
        <taxon>Oceanospirillales</taxon>
        <taxon>Endozoicomonadaceae</taxon>
        <taxon>Endozoicomonas</taxon>
    </lineage>
</organism>
<keyword evidence="5 7" id="KW-1133">Transmembrane helix</keyword>
<keyword evidence="9" id="KW-0966">Cell projection</keyword>